<dbReference type="Proteomes" id="UP000809829">
    <property type="component" value="Unassembled WGS sequence"/>
</dbReference>
<comment type="caution">
    <text evidence="2">The sequence shown here is derived from an EMBL/GenBank/DDBJ whole genome shotgun (WGS) entry which is preliminary data.</text>
</comment>
<feature type="domain" description="FAD dependent oxidoreductase" evidence="1">
    <location>
        <begin position="31"/>
        <end position="383"/>
    </location>
</feature>
<accession>A0ABS2R027</accession>
<dbReference type="Gene3D" id="3.50.50.60">
    <property type="entry name" value="FAD/NAD(P)-binding domain"/>
    <property type="match status" value="1"/>
</dbReference>
<dbReference type="PRINTS" id="PR00420">
    <property type="entry name" value="RNGMNOXGNASE"/>
</dbReference>
<protein>
    <submittedName>
        <fullName evidence="2">Glycine/D-amino acid oxidase-like deaminating enzyme</fullName>
    </submittedName>
</protein>
<evidence type="ECO:0000259" key="1">
    <source>
        <dbReference type="Pfam" id="PF01266"/>
    </source>
</evidence>
<dbReference type="PANTHER" id="PTHR13847">
    <property type="entry name" value="SARCOSINE DEHYDROGENASE-RELATED"/>
    <property type="match status" value="1"/>
</dbReference>
<reference evidence="2 3" key="1">
    <citation type="submission" date="2021-01" db="EMBL/GenBank/DDBJ databases">
        <title>Genomic Encyclopedia of Type Strains, Phase IV (KMG-IV): sequencing the most valuable type-strain genomes for metagenomic binning, comparative biology and taxonomic classification.</title>
        <authorList>
            <person name="Goeker M."/>
        </authorList>
    </citation>
    <scope>NUCLEOTIDE SEQUENCE [LARGE SCALE GENOMIC DNA]</scope>
    <source>
        <strain evidence="2 3">DSM 104297</strain>
    </source>
</reference>
<dbReference type="InterPro" id="IPR006076">
    <property type="entry name" value="FAD-dep_OxRdtase"/>
</dbReference>
<name>A0ABS2R027_9BACI</name>
<dbReference type="EMBL" id="JAFBFC010000008">
    <property type="protein sequence ID" value="MBM7704793.1"/>
    <property type="molecule type" value="Genomic_DNA"/>
</dbReference>
<sequence length="403" mass="45505">MHLYRGSLYWPTTYLQAPTYKPLQEDISCEVLIIGGGESGAKCAYFLAQAGVDTVLIDKRKVAQGSTSANTGLVQYANDKTLTSCIHSFGVEKAVRHYRLCQQAVETLENIVPSLPVNPDFIKRDSLYFASSDADVHMLKEEYTHLFSHQFSASLLTAEQIKEQYGFKKPLALYTVGDAEVNPFKLAISFVQDAVTRGLRVFEQTAIVGHQKLESGMDMITNHQHRIRAKHVIFATGYESQAIKPDKNAILTGSFAIVTNVIDHFEGWHHHSLIWETERPYLYLRTTVDNRIIIGGLDEEKFDKEALDSRLIHKRELLLQELALLFPQYAHVKAEFEWGAIFGSTHSGLPMIQQYEQYPNCYFLLGYGGNGTVYSVILAQILRDVITKGHHPDLCLYQANKNS</sequence>
<dbReference type="RefSeq" id="WP_205188786.1">
    <property type="nucleotide sequence ID" value="NZ_JAFBFC010000008.1"/>
</dbReference>
<organism evidence="2 3">
    <name type="scientific">Priestia iocasae</name>
    <dbReference type="NCBI Taxonomy" id="2291674"/>
    <lineage>
        <taxon>Bacteria</taxon>
        <taxon>Bacillati</taxon>
        <taxon>Bacillota</taxon>
        <taxon>Bacilli</taxon>
        <taxon>Bacillales</taxon>
        <taxon>Bacillaceae</taxon>
        <taxon>Priestia</taxon>
    </lineage>
</organism>
<dbReference type="Gene3D" id="3.30.9.10">
    <property type="entry name" value="D-Amino Acid Oxidase, subunit A, domain 2"/>
    <property type="match status" value="1"/>
</dbReference>
<gene>
    <name evidence="2" type="ORF">JOC83_003652</name>
</gene>
<proteinExistence type="predicted"/>
<dbReference type="InterPro" id="IPR036188">
    <property type="entry name" value="FAD/NAD-bd_sf"/>
</dbReference>
<evidence type="ECO:0000313" key="2">
    <source>
        <dbReference type="EMBL" id="MBM7704793.1"/>
    </source>
</evidence>
<evidence type="ECO:0000313" key="3">
    <source>
        <dbReference type="Proteomes" id="UP000809829"/>
    </source>
</evidence>
<dbReference type="Pfam" id="PF01266">
    <property type="entry name" value="DAO"/>
    <property type="match status" value="1"/>
</dbReference>
<keyword evidence="3" id="KW-1185">Reference proteome</keyword>
<dbReference type="SUPFAM" id="SSF51905">
    <property type="entry name" value="FAD/NAD(P)-binding domain"/>
    <property type="match status" value="1"/>
</dbReference>
<dbReference type="PANTHER" id="PTHR13847:SF201">
    <property type="entry name" value="PUTATIBE OXIDOREDUCTASE"/>
    <property type="match status" value="1"/>
</dbReference>